<evidence type="ECO:0000313" key="6">
    <source>
        <dbReference type="EMBL" id="KSU85867.1"/>
    </source>
</evidence>
<proteinExistence type="predicted"/>
<keyword evidence="1" id="KW-0001">2Fe-2S</keyword>
<accession>A0A0V8JFQ9</accession>
<reference evidence="6 7" key="1">
    <citation type="journal article" date="2014" name="Antonie Van Leeuwenhoek">
        <title>Fictibacillus enclensis sp. nov., isolated from marine sediment.</title>
        <authorList>
            <person name="Dastager S.G."/>
            <person name="Mawlankar R."/>
            <person name="Srinivasan K."/>
            <person name="Tang S.K."/>
            <person name="Lee J.C."/>
            <person name="Ramana V.V."/>
            <person name="Shouche Y.S."/>
        </authorList>
    </citation>
    <scope>NUCLEOTIDE SEQUENCE [LARGE SCALE GENOMIC DNA]</scope>
    <source>
        <strain evidence="6 7">NIO-1003</strain>
    </source>
</reference>
<dbReference type="RefSeq" id="WP_061971317.1">
    <property type="nucleotide sequence ID" value="NZ_CP126109.1"/>
</dbReference>
<evidence type="ECO:0000256" key="1">
    <source>
        <dbReference type="ARBA" id="ARBA00022714"/>
    </source>
</evidence>
<dbReference type="Proteomes" id="UP000054099">
    <property type="component" value="Unassembled WGS sequence"/>
</dbReference>
<dbReference type="PROSITE" id="PS51296">
    <property type="entry name" value="RIESKE"/>
    <property type="match status" value="1"/>
</dbReference>
<keyword evidence="7" id="KW-1185">Reference proteome</keyword>
<dbReference type="OrthoDB" id="9795104at2"/>
<dbReference type="EMBL" id="LNQN01000001">
    <property type="protein sequence ID" value="KSU85867.1"/>
    <property type="molecule type" value="Genomic_DNA"/>
</dbReference>
<dbReference type="Gene3D" id="2.102.10.10">
    <property type="entry name" value="Rieske [2Fe-2S] iron-sulphur domain"/>
    <property type="match status" value="1"/>
</dbReference>
<dbReference type="PANTHER" id="PTHR21496">
    <property type="entry name" value="FERREDOXIN-RELATED"/>
    <property type="match status" value="1"/>
</dbReference>
<dbReference type="GO" id="GO:0016705">
    <property type="term" value="F:oxidoreductase activity, acting on paired donors, with incorporation or reduction of molecular oxygen"/>
    <property type="evidence" value="ECO:0007669"/>
    <property type="project" value="UniProtKB-ARBA"/>
</dbReference>
<dbReference type="InterPro" id="IPR017941">
    <property type="entry name" value="Rieske_2Fe-2S"/>
</dbReference>
<dbReference type="AlphaFoldDB" id="A0A0V8JFQ9"/>
<dbReference type="InterPro" id="IPR036922">
    <property type="entry name" value="Rieske_2Fe-2S_sf"/>
</dbReference>
<sequence>MRKYNAAEVGEIEVGDCKILNIEGRSIGIYYDGENYFAIRNVCPHEQAELCKGTFTGTTLASKPHEYIYGMDGEILVCPWHGWEFNVKTGQSLVDPNKYKVKVYDVEVENNRIVVNL</sequence>
<keyword evidence="2" id="KW-0479">Metal-binding</keyword>
<evidence type="ECO:0000256" key="4">
    <source>
        <dbReference type="ARBA" id="ARBA00023014"/>
    </source>
</evidence>
<dbReference type="Pfam" id="PF00355">
    <property type="entry name" value="Rieske"/>
    <property type="match status" value="1"/>
</dbReference>
<evidence type="ECO:0000256" key="3">
    <source>
        <dbReference type="ARBA" id="ARBA00023004"/>
    </source>
</evidence>
<dbReference type="PANTHER" id="PTHR21496:SF23">
    <property type="entry name" value="3-PHENYLPROPIONATE_CINNAMIC ACID DIOXYGENASE FERREDOXIN SUBUNIT"/>
    <property type="match status" value="1"/>
</dbReference>
<comment type="caution">
    <text evidence="6">The sequence shown here is derived from an EMBL/GenBank/DDBJ whole genome shotgun (WGS) entry which is preliminary data.</text>
</comment>
<name>A0A0V8JFQ9_9BACL</name>
<evidence type="ECO:0000256" key="2">
    <source>
        <dbReference type="ARBA" id="ARBA00022723"/>
    </source>
</evidence>
<evidence type="ECO:0000313" key="7">
    <source>
        <dbReference type="Proteomes" id="UP000054099"/>
    </source>
</evidence>
<dbReference type="GO" id="GO:0051537">
    <property type="term" value="F:2 iron, 2 sulfur cluster binding"/>
    <property type="evidence" value="ECO:0007669"/>
    <property type="project" value="UniProtKB-KW"/>
</dbReference>
<keyword evidence="4" id="KW-0411">Iron-sulfur</keyword>
<dbReference type="SUPFAM" id="SSF50022">
    <property type="entry name" value="ISP domain"/>
    <property type="match status" value="1"/>
</dbReference>
<organism evidence="6 7">
    <name type="scientific">Fictibacillus enclensis</name>
    <dbReference type="NCBI Taxonomy" id="1017270"/>
    <lineage>
        <taxon>Bacteria</taxon>
        <taxon>Bacillati</taxon>
        <taxon>Bacillota</taxon>
        <taxon>Bacilli</taxon>
        <taxon>Bacillales</taxon>
        <taxon>Fictibacillaceae</taxon>
        <taxon>Fictibacillus</taxon>
    </lineage>
</organism>
<protein>
    <submittedName>
        <fullName evidence="6">2Fe-2S ferredoxin</fullName>
    </submittedName>
</protein>
<feature type="domain" description="Rieske" evidence="5">
    <location>
        <begin position="4"/>
        <end position="115"/>
    </location>
</feature>
<dbReference type="GO" id="GO:0004497">
    <property type="term" value="F:monooxygenase activity"/>
    <property type="evidence" value="ECO:0007669"/>
    <property type="project" value="UniProtKB-ARBA"/>
</dbReference>
<evidence type="ECO:0000259" key="5">
    <source>
        <dbReference type="PROSITE" id="PS51296"/>
    </source>
</evidence>
<keyword evidence="3" id="KW-0408">Iron</keyword>
<gene>
    <name evidence="6" type="ORF">AS030_10395</name>
</gene>
<dbReference type="GO" id="GO:0046872">
    <property type="term" value="F:metal ion binding"/>
    <property type="evidence" value="ECO:0007669"/>
    <property type="project" value="UniProtKB-KW"/>
</dbReference>